<dbReference type="PANTHER" id="PTHR43726:SF1">
    <property type="entry name" value="BIOTIN SYNTHASE"/>
    <property type="match status" value="1"/>
</dbReference>
<feature type="binding site" evidence="6">
    <location>
        <position position="170"/>
    </location>
    <ligand>
        <name>(3R)-3-methyl-D-ornithine</name>
        <dbReference type="ChEBI" id="CHEBI:64642"/>
    </ligand>
</feature>
<dbReference type="GO" id="GO:0016740">
    <property type="term" value="F:transferase activity"/>
    <property type="evidence" value="ECO:0007669"/>
    <property type="project" value="TreeGrafter"/>
</dbReference>
<dbReference type="CDD" id="cd01335">
    <property type="entry name" value="Radical_SAM"/>
    <property type="match status" value="1"/>
</dbReference>
<evidence type="ECO:0000256" key="5">
    <source>
        <dbReference type="PIRSR" id="PIRSR004762-1"/>
    </source>
</evidence>
<evidence type="ECO:0000313" key="9">
    <source>
        <dbReference type="Proteomes" id="UP000019402"/>
    </source>
</evidence>
<feature type="binding site" evidence="5">
    <location>
        <position position="102"/>
    </location>
    <ligand>
        <name>[4Fe-4S] cluster</name>
        <dbReference type="ChEBI" id="CHEBI:49883"/>
        <note>4Fe-4S-S-AdoMet</note>
    </ligand>
</feature>
<comment type="cofactor">
    <cofactor evidence="5">
        <name>[4Fe-4S] cluster</name>
        <dbReference type="ChEBI" id="CHEBI:49883"/>
    </cofactor>
    <text evidence="5">Binds 1 [4Fe-4S] cluster. The cluster is coordinated with 3 cysteines and an exchangeable S-adenosyl-L-methionine.</text>
</comment>
<dbReference type="PANTHER" id="PTHR43726">
    <property type="entry name" value="3-METHYLORNITHINE SYNTHASE"/>
    <property type="match status" value="1"/>
</dbReference>
<dbReference type="SUPFAM" id="SSF102114">
    <property type="entry name" value="Radical SAM enzymes"/>
    <property type="match status" value="1"/>
</dbReference>
<evidence type="ECO:0000256" key="6">
    <source>
        <dbReference type="PIRSR" id="PIRSR004762-2"/>
    </source>
</evidence>
<comment type="caution">
    <text evidence="8">The sequence shown here is derived from an EMBL/GenBank/DDBJ whole genome shotgun (WGS) entry which is preliminary data.</text>
</comment>
<keyword evidence="1 5" id="KW-0949">S-adenosyl-L-methionine</keyword>
<dbReference type="PIRSF" id="PIRSF004762">
    <property type="entry name" value="CHP00423"/>
    <property type="match status" value="1"/>
</dbReference>
<dbReference type="STRING" id="869213.GCA_000517085_00069"/>
<sequence length="402" mass="46324">MVLDASILLILHTYQDESIEVYIDFYNSITLTCLCLVSFKTNNMTIQDILQKEELDTKDIATLLQTEGDEQKLLFAKAQEVQLEYVGRKVFYRGLVEFSNVCAKNCFYCGIRKDNKEVVRYHLEDKQVLEAARFAYENNYASIVLQAGERSDDFFVDRVDRLLKDIKVLSNGELGITVSLGEQSDQTYQRWFDSGAHRYLLRIESSNKVLYNQIHPDNDAHDFENRVRCLHSLKKIGYQTGTGVMVGLPWQTYDDLARDLLFMRDFDIDMCGMGPYIEHHQTPLFQNRAQLWPIETRFSVTLNMIAVLRILMKDINIAAATALQAIDPMGREKALRIGANVIMPNVTPTLHRKDYLLYENKPCADEGAEDCSNCLSMRIELADREVGYGEWGDSKHFMNRKD</sequence>
<keyword evidence="3 5" id="KW-0408">Iron</keyword>
<evidence type="ECO:0000256" key="3">
    <source>
        <dbReference type="ARBA" id="ARBA00023004"/>
    </source>
</evidence>
<dbReference type="SFLD" id="SFLDG01280">
    <property type="entry name" value="HydE/PylB-like"/>
    <property type="match status" value="1"/>
</dbReference>
<dbReference type="InterPro" id="IPR006638">
    <property type="entry name" value="Elp3/MiaA/NifB-like_rSAM"/>
</dbReference>
<keyword evidence="5" id="KW-0004">4Fe-4S</keyword>
<dbReference type="EMBL" id="BAMD01000017">
    <property type="protein sequence ID" value="GAF03041.1"/>
    <property type="molecule type" value="Genomic_DNA"/>
</dbReference>
<keyword evidence="2" id="KW-0479">Metal-binding</keyword>
<dbReference type="Proteomes" id="UP000019402">
    <property type="component" value="Unassembled WGS sequence"/>
</dbReference>
<protein>
    <submittedName>
        <fullName evidence="8">Biotin synthase</fullName>
    </submittedName>
</protein>
<dbReference type="Gene3D" id="3.20.20.70">
    <property type="entry name" value="Aldolase class I"/>
    <property type="match status" value="1"/>
</dbReference>
<dbReference type="SFLD" id="SFLDS00029">
    <property type="entry name" value="Radical_SAM"/>
    <property type="match status" value="1"/>
</dbReference>
<dbReference type="SMART" id="SM00729">
    <property type="entry name" value="Elp3"/>
    <property type="match status" value="1"/>
</dbReference>
<dbReference type="InterPro" id="IPR007197">
    <property type="entry name" value="rSAM"/>
</dbReference>
<dbReference type="AlphaFoldDB" id="W7YF23"/>
<accession>W7YF23</accession>
<evidence type="ECO:0000313" key="8">
    <source>
        <dbReference type="EMBL" id="GAF03041.1"/>
    </source>
</evidence>
<organism evidence="8 9">
    <name type="scientific">Saccharicrinis fermentans DSM 9555 = JCM 21142</name>
    <dbReference type="NCBI Taxonomy" id="869213"/>
    <lineage>
        <taxon>Bacteria</taxon>
        <taxon>Pseudomonadati</taxon>
        <taxon>Bacteroidota</taxon>
        <taxon>Bacteroidia</taxon>
        <taxon>Marinilabiliales</taxon>
        <taxon>Marinilabiliaceae</taxon>
        <taxon>Saccharicrinis</taxon>
    </lineage>
</organism>
<feature type="binding site" evidence="6">
    <location>
        <position position="226"/>
    </location>
    <ligand>
        <name>S-adenosyl-L-methionine</name>
        <dbReference type="ChEBI" id="CHEBI:59789"/>
    </ligand>
</feature>
<dbReference type="PROSITE" id="PS51918">
    <property type="entry name" value="RADICAL_SAM"/>
    <property type="match status" value="1"/>
</dbReference>
<dbReference type="NCBIfam" id="TIGR03956">
    <property type="entry name" value="rSAM_HydE"/>
    <property type="match status" value="1"/>
</dbReference>
<keyword evidence="4 5" id="KW-0411">Iron-sulfur</keyword>
<dbReference type="InterPro" id="IPR013785">
    <property type="entry name" value="Aldolase_TIM"/>
</dbReference>
<evidence type="ECO:0000256" key="1">
    <source>
        <dbReference type="ARBA" id="ARBA00022691"/>
    </source>
</evidence>
<dbReference type="GO" id="GO:0051539">
    <property type="term" value="F:4 iron, 4 sulfur cluster binding"/>
    <property type="evidence" value="ECO:0007669"/>
    <property type="project" value="UniProtKB-KW"/>
</dbReference>
<name>W7YF23_9BACT</name>
<dbReference type="GO" id="GO:0046872">
    <property type="term" value="F:metal ion binding"/>
    <property type="evidence" value="ECO:0007669"/>
    <property type="project" value="UniProtKB-KW"/>
</dbReference>
<evidence type="ECO:0000259" key="7">
    <source>
        <dbReference type="PROSITE" id="PS51918"/>
    </source>
</evidence>
<feature type="binding site" evidence="5">
    <location>
        <position position="109"/>
    </location>
    <ligand>
        <name>[4Fe-4S] cluster</name>
        <dbReference type="ChEBI" id="CHEBI:49883"/>
        <note>4Fe-4S-S-AdoMet</note>
    </ligand>
</feature>
<keyword evidence="9" id="KW-1185">Reference proteome</keyword>
<evidence type="ECO:0000256" key="4">
    <source>
        <dbReference type="ARBA" id="ARBA00023014"/>
    </source>
</evidence>
<dbReference type="InterPro" id="IPR058240">
    <property type="entry name" value="rSAM_sf"/>
</dbReference>
<feature type="domain" description="Radical SAM core" evidence="7">
    <location>
        <begin position="88"/>
        <end position="318"/>
    </location>
</feature>
<dbReference type="InterPro" id="IPR034422">
    <property type="entry name" value="HydE/PylB-like"/>
</dbReference>
<dbReference type="eggNOG" id="COG0502">
    <property type="taxonomic scope" value="Bacteria"/>
</dbReference>
<proteinExistence type="predicted"/>
<evidence type="ECO:0000256" key="2">
    <source>
        <dbReference type="ARBA" id="ARBA00022723"/>
    </source>
</evidence>
<gene>
    <name evidence="8" type="ORF">JCM21142_41695</name>
</gene>
<dbReference type="Pfam" id="PF04055">
    <property type="entry name" value="Radical_SAM"/>
    <property type="match status" value="1"/>
</dbReference>
<dbReference type="SFLD" id="SFLDG01060">
    <property type="entry name" value="BATS_domain_containing"/>
    <property type="match status" value="1"/>
</dbReference>
<feature type="binding site" evidence="6">
    <location>
        <position position="204"/>
    </location>
    <ligand>
        <name>S-adenosyl-L-methionine</name>
        <dbReference type="ChEBI" id="CHEBI:59789"/>
    </ligand>
</feature>
<reference evidence="8 9" key="1">
    <citation type="journal article" date="2014" name="Genome Announc.">
        <title>Draft Genome Sequence of Cytophaga fermentans JCM 21142T, a Facultative Anaerobe Isolated from Marine Mud.</title>
        <authorList>
            <person name="Starns D."/>
            <person name="Oshima K."/>
            <person name="Suda W."/>
            <person name="Iino T."/>
            <person name="Yuki M."/>
            <person name="Inoue J."/>
            <person name="Kitamura K."/>
            <person name="Iida T."/>
            <person name="Darby A."/>
            <person name="Hattori M."/>
            <person name="Ohkuma M."/>
        </authorList>
    </citation>
    <scope>NUCLEOTIDE SEQUENCE [LARGE SCALE GENOMIC DNA]</scope>
    <source>
        <strain evidence="8 9">JCM 21142</strain>
    </source>
</reference>
<feature type="binding site" evidence="5">
    <location>
        <position position="106"/>
    </location>
    <ligand>
        <name>[4Fe-4S] cluster</name>
        <dbReference type="ChEBI" id="CHEBI:49883"/>
        <note>4Fe-4S-S-AdoMet</note>
    </ligand>
</feature>
<dbReference type="InterPro" id="IPR024021">
    <property type="entry name" value="FeFe-hyd_HydE_rSAM"/>
</dbReference>